<dbReference type="InterPro" id="IPR011010">
    <property type="entry name" value="DNA_brk_join_enz"/>
</dbReference>
<evidence type="ECO:0000256" key="3">
    <source>
        <dbReference type="ARBA" id="ARBA00023125"/>
    </source>
</evidence>
<dbReference type="RefSeq" id="WP_164647188.1">
    <property type="nucleotide sequence ID" value="NZ_CP047475.1"/>
</dbReference>
<evidence type="ECO:0000313" key="7">
    <source>
        <dbReference type="Proteomes" id="UP000464262"/>
    </source>
</evidence>
<organism evidence="6 7">
    <name type="scientific">Vibrio astriarenae</name>
    <dbReference type="NCBI Taxonomy" id="1481923"/>
    <lineage>
        <taxon>Bacteria</taxon>
        <taxon>Pseudomonadati</taxon>
        <taxon>Pseudomonadota</taxon>
        <taxon>Gammaproteobacteria</taxon>
        <taxon>Vibrionales</taxon>
        <taxon>Vibrionaceae</taxon>
        <taxon>Vibrio</taxon>
    </lineage>
</organism>
<dbReference type="EMBL" id="CP047475">
    <property type="protein sequence ID" value="QIA62281.1"/>
    <property type="molecule type" value="Genomic_DNA"/>
</dbReference>
<evidence type="ECO:0000259" key="5">
    <source>
        <dbReference type="PROSITE" id="PS51898"/>
    </source>
</evidence>
<dbReference type="GO" id="GO:0003677">
    <property type="term" value="F:DNA binding"/>
    <property type="evidence" value="ECO:0007669"/>
    <property type="project" value="UniProtKB-KW"/>
</dbReference>
<dbReference type="SUPFAM" id="SSF56349">
    <property type="entry name" value="DNA breaking-rejoining enzymes"/>
    <property type="match status" value="1"/>
</dbReference>
<evidence type="ECO:0000256" key="1">
    <source>
        <dbReference type="ARBA" id="ARBA00008857"/>
    </source>
</evidence>
<dbReference type="PANTHER" id="PTHR30349:SF41">
    <property type="entry name" value="INTEGRASE_RECOMBINASE PROTEIN MJ0367-RELATED"/>
    <property type="match status" value="1"/>
</dbReference>
<keyword evidence="4" id="KW-0233">DNA recombination</keyword>
<evidence type="ECO:0000313" key="6">
    <source>
        <dbReference type="EMBL" id="QIA62281.1"/>
    </source>
</evidence>
<dbReference type="PANTHER" id="PTHR30349">
    <property type="entry name" value="PHAGE INTEGRASE-RELATED"/>
    <property type="match status" value="1"/>
</dbReference>
<dbReference type="GO" id="GO:0015074">
    <property type="term" value="P:DNA integration"/>
    <property type="evidence" value="ECO:0007669"/>
    <property type="project" value="UniProtKB-KW"/>
</dbReference>
<dbReference type="InterPro" id="IPR002104">
    <property type="entry name" value="Integrase_catalytic"/>
</dbReference>
<evidence type="ECO:0000256" key="2">
    <source>
        <dbReference type="ARBA" id="ARBA00022908"/>
    </source>
</evidence>
<comment type="similarity">
    <text evidence="1">Belongs to the 'phage' integrase family.</text>
</comment>
<dbReference type="Pfam" id="PF00589">
    <property type="entry name" value="Phage_integrase"/>
    <property type="match status" value="1"/>
</dbReference>
<keyword evidence="3" id="KW-0238">DNA-binding</keyword>
<dbReference type="Proteomes" id="UP000464262">
    <property type="component" value="Chromosome 1"/>
</dbReference>
<gene>
    <name evidence="6" type="ORF">GT360_01480</name>
</gene>
<proteinExistence type="inferred from homology"/>
<feature type="domain" description="Tyr recombinase" evidence="5">
    <location>
        <begin position="181"/>
        <end position="401"/>
    </location>
</feature>
<dbReference type="PROSITE" id="PS51898">
    <property type="entry name" value="TYR_RECOMBINASE"/>
    <property type="match status" value="1"/>
</dbReference>
<protein>
    <submittedName>
        <fullName evidence="6">Tyrosine-type recombinase/integrase</fullName>
    </submittedName>
</protein>
<keyword evidence="2" id="KW-0229">DNA integration</keyword>
<dbReference type="CDD" id="cd00397">
    <property type="entry name" value="DNA_BRE_C"/>
    <property type="match status" value="1"/>
</dbReference>
<keyword evidence="7" id="KW-1185">Reference proteome</keyword>
<dbReference type="AlphaFoldDB" id="A0A7Z2YCG8"/>
<dbReference type="KEGG" id="vas:GT360_01480"/>
<evidence type="ECO:0000256" key="4">
    <source>
        <dbReference type="ARBA" id="ARBA00023172"/>
    </source>
</evidence>
<dbReference type="Gene3D" id="1.10.443.10">
    <property type="entry name" value="Intergrase catalytic core"/>
    <property type="match status" value="1"/>
</dbReference>
<sequence>MYKDLFHNFKLDGIDIDKIYLFSDDNREPIVLPCLWSIHIAIKQEVWGWHTTGNRSSYGNAITRKRQRNVKTTFKAEPATENTLVNYIGHVYKLLKYINSLPDLSIHHTENITTRFLNHYLNQVLPNSLSSITSLKAHQSGIAAYCNFLCALGVWPKDQNRPTTIYKKTIQWMAEKDTRPLKISYVATDEYNDLLRNCTCARDKLILQMGYEVGLRAEENCGLELNDHGKHRGLISIFEELKSRPEKMVWEYVIRGKYTKGGKTGVIYFDRELLESMKIYHDGERATTVNDSSQVSTQTLFVRNDNVGKGLPISAKQATTTFRRVRALVPYLNQALSYHDLRHSFATQLYHQELQSSEGQETRSESAALEVVRQRLRHSENSKTVYRYIRLHMVMLNREAMVNA</sequence>
<dbReference type="InterPro" id="IPR013762">
    <property type="entry name" value="Integrase-like_cat_sf"/>
</dbReference>
<dbReference type="InterPro" id="IPR050090">
    <property type="entry name" value="Tyrosine_recombinase_XerCD"/>
</dbReference>
<reference evidence="6 7" key="1">
    <citation type="submission" date="2020-01" db="EMBL/GenBank/DDBJ databases">
        <title>Whole genome and functional gene identification of agarase of Vibrio HN897.</title>
        <authorList>
            <person name="Liu Y."/>
            <person name="Zhao Z."/>
        </authorList>
    </citation>
    <scope>NUCLEOTIDE SEQUENCE [LARGE SCALE GENOMIC DNA]</scope>
    <source>
        <strain evidence="6 7">HN897</strain>
    </source>
</reference>
<name>A0A7Z2YCG8_9VIBR</name>
<dbReference type="GO" id="GO:0006310">
    <property type="term" value="P:DNA recombination"/>
    <property type="evidence" value="ECO:0007669"/>
    <property type="project" value="UniProtKB-KW"/>
</dbReference>
<accession>A0A7Z2YCG8</accession>